<dbReference type="OrthoDB" id="7863791at2"/>
<keyword evidence="3" id="KW-1185">Reference proteome</keyword>
<evidence type="ECO:0000256" key="1">
    <source>
        <dbReference type="SAM" id="SignalP"/>
    </source>
</evidence>
<accession>A0A5B8KVE8</accession>
<dbReference type="Pfam" id="PF06674">
    <property type="entry name" value="DUF1176"/>
    <property type="match status" value="1"/>
</dbReference>
<dbReference type="InterPro" id="IPR009560">
    <property type="entry name" value="DUF1176"/>
</dbReference>
<evidence type="ECO:0000313" key="3">
    <source>
        <dbReference type="Proteomes" id="UP000321389"/>
    </source>
</evidence>
<proteinExistence type="predicted"/>
<organism evidence="2 3">
    <name type="scientific">Nitratireductor mangrovi</name>
    <dbReference type="NCBI Taxonomy" id="2599600"/>
    <lineage>
        <taxon>Bacteria</taxon>
        <taxon>Pseudomonadati</taxon>
        <taxon>Pseudomonadota</taxon>
        <taxon>Alphaproteobacteria</taxon>
        <taxon>Hyphomicrobiales</taxon>
        <taxon>Phyllobacteriaceae</taxon>
        <taxon>Nitratireductor</taxon>
    </lineage>
</organism>
<protein>
    <submittedName>
        <fullName evidence="2">DUF1176 domain-containing protein</fullName>
    </submittedName>
</protein>
<dbReference type="EMBL" id="CP042301">
    <property type="protein sequence ID" value="QDY99538.1"/>
    <property type="molecule type" value="Genomic_DNA"/>
</dbReference>
<dbReference type="Proteomes" id="UP000321389">
    <property type="component" value="Chromosome"/>
</dbReference>
<gene>
    <name evidence="2" type="ORF">FQ775_03650</name>
</gene>
<dbReference type="KEGG" id="niy:FQ775_03650"/>
<dbReference type="AlphaFoldDB" id="A0A5B8KVE8"/>
<reference evidence="2" key="1">
    <citation type="submission" date="2020-04" db="EMBL/GenBank/DDBJ databases">
        <title>Nitratireductor sp. nov. isolated from mangrove soil.</title>
        <authorList>
            <person name="Ye Y."/>
        </authorList>
    </citation>
    <scope>NUCLEOTIDE SEQUENCE</scope>
    <source>
        <strain evidence="2">SY7</strain>
    </source>
</reference>
<feature type="signal peptide" evidence="1">
    <location>
        <begin position="1"/>
        <end position="19"/>
    </location>
</feature>
<feature type="chain" id="PRO_5023108494" evidence="1">
    <location>
        <begin position="20"/>
        <end position="344"/>
    </location>
</feature>
<dbReference type="RefSeq" id="WP_146298194.1">
    <property type="nucleotide sequence ID" value="NZ_CP042301.2"/>
</dbReference>
<evidence type="ECO:0000313" key="2">
    <source>
        <dbReference type="EMBL" id="QDY99538.1"/>
    </source>
</evidence>
<sequence>MRTAIAVAVIAALTALAQAQDAPYKDDRSSAGNLIQSYYNAVNRREYARAWSYFGADKPAPDLDSFADGYSTTESVDLVVGNISSEGAAGSTFYQIAVAIRSTEAGGAQQVFSGCYTARLANPQIQGDPFQPMHIVEGSLETASEPLEDAVPPQCGDMPPDPAGDPVMRRARELFEKAYGDSCRGMPGGNSRPEPESHTIEFRYDYDDADAPTRQARLVQFYCDAGAYNEIFVYYISDEIDGVRELHFASPDLDIRYENDDFEGAVEEIRIIGFNEQNRLVNSSYDPQTYTITSHSKWRGLGDASSVGTWLFRHGQFVLVKYEVDASYDGEINPEVILDYYSAP</sequence>
<keyword evidence="1" id="KW-0732">Signal</keyword>
<name>A0A5B8KVE8_9HYPH</name>